<dbReference type="OrthoDB" id="2967728at2"/>
<name>A0A1H9DTP4_9BACI</name>
<sequence>MGVVMMFMILASVAPYLFYQLNKKWLASLQAILVVGMWFYAINISLVGVTPGVFSITWSSFYLSLILAEVAWVMFIIHVVKTTEKTTLSYE</sequence>
<feature type="transmembrane region" description="Helical" evidence="1">
    <location>
        <begin position="61"/>
        <end position="80"/>
    </location>
</feature>
<dbReference type="RefSeq" id="WP_091773061.1">
    <property type="nucleotide sequence ID" value="NZ_CAESCL010000001.1"/>
</dbReference>
<proteinExistence type="predicted"/>
<evidence type="ECO:0000256" key="1">
    <source>
        <dbReference type="SAM" id="Phobius"/>
    </source>
</evidence>
<feature type="transmembrane region" description="Helical" evidence="1">
    <location>
        <begin position="6"/>
        <end position="22"/>
    </location>
</feature>
<protein>
    <submittedName>
        <fullName evidence="2">Uncharacterized protein</fullName>
    </submittedName>
</protein>
<keyword evidence="1" id="KW-0812">Transmembrane</keyword>
<keyword evidence="3" id="KW-1185">Reference proteome</keyword>
<accession>A0A1H9DTP4</accession>
<gene>
    <name evidence="2" type="ORF">SAMN05216362_10797</name>
</gene>
<evidence type="ECO:0000313" key="3">
    <source>
        <dbReference type="Proteomes" id="UP000199427"/>
    </source>
</evidence>
<keyword evidence="1" id="KW-0472">Membrane</keyword>
<organism evidence="2 3">
    <name type="scientific">Piscibacillus halophilus</name>
    <dbReference type="NCBI Taxonomy" id="571933"/>
    <lineage>
        <taxon>Bacteria</taxon>
        <taxon>Bacillati</taxon>
        <taxon>Bacillota</taxon>
        <taxon>Bacilli</taxon>
        <taxon>Bacillales</taxon>
        <taxon>Bacillaceae</taxon>
        <taxon>Piscibacillus</taxon>
    </lineage>
</organism>
<dbReference type="Proteomes" id="UP000199427">
    <property type="component" value="Unassembled WGS sequence"/>
</dbReference>
<dbReference type="AlphaFoldDB" id="A0A1H9DTP4"/>
<feature type="transmembrane region" description="Helical" evidence="1">
    <location>
        <begin position="29"/>
        <end position="49"/>
    </location>
</feature>
<evidence type="ECO:0000313" key="2">
    <source>
        <dbReference type="EMBL" id="SEQ16193.1"/>
    </source>
</evidence>
<dbReference type="EMBL" id="FOES01000007">
    <property type="protein sequence ID" value="SEQ16193.1"/>
    <property type="molecule type" value="Genomic_DNA"/>
</dbReference>
<reference evidence="2 3" key="1">
    <citation type="submission" date="2016-10" db="EMBL/GenBank/DDBJ databases">
        <authorList>
            <person name="de Groot N.N."/>
        </authorList>
    </citation>
    <scope>NUCLEOTIDE SEQUENCE [LARGE SCALE GENOMIC DNA]</scope>
    <source>
        <strain evidence="2 3">DSM 21633</strain>
    </source>
</reference>
<keyword evidence="1" id="KW-1133">Transmembrane helix</keyword>